<dbReference type="GO" id="GO:0008381">
    <property type="term" value="F:mechanosensitive monoatomic ion channel activity"/>
    <property type="evidence" value="ECO:0007669"/>
    <property type="project" value="UniProtKB-UniRule"/>
</dbReference>
<keyword evidence="3 9" id="KW-1003">Cell membrane</keyword>
<evidence type="ECO:0000256" key="8">
    <source>
        <dbReference type="ARBA" id="ARBA00023303"/>
    </source>
</evidence>
<keyword evidence="5 9" id="KW-1133">Transmembrane helix</keyword>
<dbReference type="Proteomes" id="UP000001505">
    <property type="component" value="Chromosome"/>
</dbReference>
<evidence type="ECO:0000313" key="10">
    <source>
        <dbReference type="EMBL" id="ADI38813.1"/>
    </source>
</evidence>
<evidence type="ECO:0000313" key="11">
    <source>
        <dbReference type="Proteomes" id="UP000001505"/>
    </source>
</evidence>
<accession>D6YRW8</accession>
<keyword evidence="8 9" id="KW-0407">Ion channel</keyword>
<comment type="similarity">
    <text evidence="9">Belongs to the MscL family.</text>
</comment>
<comment type="subunit">
    <text evidence="9">Homopentamer.</text>
</comment>
<dbReference type="RefSeq" id="WP_013182521.1">
    <property type="nucleotide sequence ID" value="NC_014225.1"/>
</dbReference>
<keyword evidence="6 9" id="KW-0406">Ion transport</keyword>
<dbReference type="PANTHER" id="PTHR30266">
    <property type="entry name" value="MECHANOSENSITIVE CHANNEL MSCL"/>
    <property type="match status" value="1"/>
</dbReference>
<dbReference type="Gene3D" id="1.10.1200.120">
    <property type="entry name" value="Large-conductance mechanosensitive channel, MscL, domain 1"/>
    <property type="match status" value="1"/>
</dbReference>
<evidence type="ECO:0000256" key="4">
    <source>
        <dbReference type="ARBA" id="ARBA00022692"/>
    </source>
</evidence>
<dbReference type="eggNOG" id="COG1970">
    <property type="taxonomic scope" value="Bacteria"/>
</dbReference>
<dbReference type="HAMAP" id="MF_00115">
    <property type="entry name" value="MscL"/>
    <property type="match status" value="1"/>
</dbReference>
<dbReference type="EMBL" id="CP001928">
    <property type="protein sequence ID" value="ADI38813.1"/>
    <property type="molecule type" value="Genomic_DNA"/>
</dbReference>
<keyword evidence="9" id="KW-0997">Cell inner membrane</keyword>
<keyword evidence="7 9" id="KW-0472">Membrane</keyword>
<evidence type="ECO:0000256" key="5">
    <source>
        <dbReference type="ARBA" id="ARBA00022989"/>
    </source>
</evidence>
<evidence type="ECO:0000256" key="7">
    <source>
        <dbReference type="ARBA" id="ARBA00023136"/>
    </source>
</evidence>
<dbReference type="PRINTS" id="PR01264">
    <property type="entry name" value="MECHCHANNEL"/>
</dbReference>
<organism evidence="10 11">
    <name type="scientific">Waddlia chondrophila (strain ATCC VR-1470 / WSU 86-1044)</name>
    <dbReference type="NCBI Taxonomy" id="716544"/>
    <lineage>
        <taxon>Bacteria</taxon>
        <taxon>Pseudomonadati</taxon>
        <taxon>Chlamydiota</taxon>
        <taxon>Chlamydiia</taxon>
        <taxon>Parachlamydiales</taxon>
        <taxon>Waddliaceae</taxon>
        <taxon>Waddlia</taxon>
    </lineage>
</organism>
<feature type="transmembrane region" description="Helical" evidence="9">
    <location>
        <begin position="20"/>
        <end position="38"/>
    </location>
</feature>
<dbReference type="AlphaFoldDB" id="D6YRW8"/>
<evidence type="ECO:0000256" key="9">
    <source>
        <dbReference type="HAMAP-Rule" id="MF_00115"/>
    </source>
</evidence>
<dbReference type="STRING" id="716544.wcw_1464"/>
<dbReference type="PANTHER" id="PTHR30266:SF2">
    <property type="entry name" value="LARGE-CONDUCTANCE MECHANOSENSITIVE CHANNEL"/>
    <property type="match status" value="1"/>
</dbReference>
<name>D6YRW8_WADCW</name>
<protein>
    <recommendedName>
        <fullName evidence="9">Large-conductance mechanosensitive channel</fullName>
    </recommendedName>
</protein>
<keyword evidence="11" id="KW-1185">Reference proteome</keyword>
<reference evidence="10 11" key="1">
    <citation type="journal article" date="2010" name="PLoS ONE">
        <title>The Waddlia genome: a window into chlamydial biology.</title>
        <authorList>
            <person name="Bertelli C."/>
            <person name="Collyn F."/>
            <person name="Croxatto A."/>
            <person name="Ruckert C."/>
            <person name="Polkinghorne A."/>
            <person name="Kebbi-Beghdadi C."/>
            <person name="Goesmann A."/>
            <person name="Vaughan L."/>
            <person name="Greub G."/>
        </authorList>
    </citation>
    <scope>NUCLEOTIDE SEQUENCE [LARGE SCALE GENOMIC DNA]</scope>
    <source>
        <strain evidence="11">ATCC VR-1470 / WSU 86-1044</strain>
    </source>
</reference>
<dbReference type="Pfam" id="PF01741">
    <property type="entry name" value="MscL"/>
    <property type="match status" value="1"/>
</dbReference>
<sequence>MKKIFEEFKTFAIRGNAIDMAIGIIIGAAFSQVVNSLVNDMIMPPIGWLVGGVDFSDLSVTIKQASGNQEAVNVNYGAFLNTLINFTIVAIATFAIVKTVNKLTKHKEKETTTKECPECKLSIPKKAKRCGHCTTKLE</sequence>
<proteinExistence type="inferred from homology"/>
<evidence type="ECO:0000256" key="1">
    <source>
        <dbReference type="ARBA" id="ARBA00004141"/>
    </source>
</evidence>
<dbReference type="InterPro" id="IPR037673">
    <property type="entry name" value="MSC/AndL"/>
</dbReference>
<keyword evidence="4 9" id="KW-0812">Transmembrane</keyword>
<comment type="subcellular location">
    <subcellularLocation>
        <location evidence="9">Cell inner membrane</location>
        <topology evidence="9">Multi-pass membrane protein</topology>
    </subcellularLocation>
    <subcellularLocation>
        <location evidence="1">Membrane</location>
        <topology evidence="1">Multi-pass membrane protein</topology>
    </subcellularLocation>
</comment>
<dbReference type="InterPro" id="IPR001185">
    <property type="entry name" value="MS_channel"/>
</dbReference>
<gene>
    <name evidence="9 10" type="primary">mscL</name>
    <name evidence="10" type="ordered locus">wcw_1464</name>
</gene>
<comment type="function">
    <text evidence="9">Channel that opens in response to stretch forces in the membrane lipid bilayer. May participate in the regulation of osmotic pressure changes within the cell.</text>
</comment>
<dbReference type="SUPFAM" id="SSF81330">
    <property type="entry name" value="Gated mechanosensitive channel"/>
    <property type="match status" value="1"/>
</dbReference>
<dbReference type="NCBIfam" id="TIGR00220">
    <property type="entry name" value="mscL"/>
    <property type="match status" value="1"/>
</dbReference>
<dbReference type="KEGG" id="wch:wcw_1464"/>
<dbReference type="HOGENOM" id="CLU_095787_2_3_0"/>
<evidence type="ECO:0000256" key="6">
    <source>
        <dbReference type="ARBA" id="ARBA00023065"/>
    </source>
</evidence>
<evidence type="ECO:0000256" key="2">
    <source>
        <dbReference type="ARBA" id="ARBA00022448"/>
    </source>
</evidence>
<feature type="transmembrane region" description="Helical" evidence="9">
    <location>
        <begin position="76"/>
        <end position="97"/>
    </location>
</feature>
<evidence type="ECO:0000256" key="3">
    <source>
        <dbReference type="ARBA" id="ARBA00022475"/>
    </source>
</evidence>
<dbReference type="GO" id="GO:0005886">
    <property type="term" value="C:plasma membrane"/>
    <property type="evidence" value="ECO:0007669"/>
    <property type="project" value="UniProtKB-SubCell"/>
</dbReference>
<dbReference type="InterPro" id="IPR036019">
    <property type="entry name" value="MscL_channel"/>
</dbReference>
<dbReference type="NCBIfam" id="NF001843">
    <property type="entry name" value="PRK00567.1-4"/>
    <property type="match status" value="1"/>
</dbReference>
<keyword evidence="2 9" id="KW-0813">Transport</keyword>